<dbReference type="Proteomes" id="UP000008192">
    <property type="component" value="Chromosome"/>
</dbReference>
<dbReference type="EMBL" id="CP002376">
    <property type="protein sequence ID" value="AEZ59305.1"/>
    <property type="molecule type" value="Genomic_DNA"/>
</dbReference>
<protein>
    <submittedName>
        <fullName evidence="1">Uncharacterized protein</fullName>
    </submittedName>
</protein>
<evidence type="ECO:0000313" key="2">
    <source>
        <dbReference type="Proteomes" id="UP000008192"/>
    </source>
</evidence>
<name>A0AAU8PTV8_TREPG</name>
<reference evidence="2" key="1">
    <citation type="journal article" date="2012" name="PLoS Negl. Trop. Dis.">
        <title>Whole genome sequences of three Treponema pallidum ssp. pertenue strains: yaws and syphilis treponemes differ in less than 0.2% of the genome sequence.</title>
        <authorList>
            <person name="Cejkova D."/>
            <person name="Zobanikova M."/>
            <person name="Chen L."/>
            <person name="Pospisilova P."/>
            <person name="Strouhal M."/>
            <person name="Qin X."/>
            <person name="Mikalova L."/>
            <person name="Norris S.J."/>
            <person name="Muzny D.M."/>
            <person name="Gibbs R.A."/>
            <person name="Fulton L.L."/>
            <person name="Sodergren E."/>
            <person name="Weinstock G.M."/>
            <person name="Smajs D."/>
        </authorList>
    </citation>
    <scope>NUCLEOTIDE SEQUENCE [LARGE SCALE GENOMIC DNA]</scope>
    <source>
        <strain evidence="2">Gauthier</strain>
    </source>
</reference>
<dbReference type="KEGG" id="tpg:TPEGAU_0054a"/>
<proteinExistence type="predicted"/>
<sequence>MRYGTYSAIGFAVRVDVRPRVPLRTQPALLSRRKTCKELAQSVFFFYPRPRSPEFIT</sequence>
<evidence type="ECO:0000313" key="1">
    <source>
        <dbReference type="EMBL" id="AEZ59305.1"/>
    </source>
</evidence>
<organism evidence="1 2">
    <name type="scientific">Treponema pallidum subsp. pertenue (strain Gauthier)</name>
    <dbReference type="NCBI Taxonomy" id="491080"/>
    <lineage>
        <taxon>Bacteria</taxon>
        <taxon>Pseudomonadati</taxon>
        <taxon>Spirochaetota</taxon>
        <taxon>Spirochaetia</taxon>
        <taxon>Spirochaetales</taxon>
        <taxon>Treponemataceae</taxon>
        <taxon>Treponema</taxon>
    </lineage>
</organism>
<gene>
    <name evidence="1" type="ordered locus">TPEGAU_0054a</name>
</gene>
<accession>A0AAU8PTV8</accession>
<dbReference type="AlphaFoldDB" id="A0AAU8PTV8"/>